<evidence type="ECO:0000256" key="1">
    <source>
        <dbReference type="ARBA" id="ARBA00001946"/>
    </source>
</evidence>
<comment type="caution">
    <text evidence="8">The sequence shown here is derived from an EMBL/GenBank/DDBJ whole genome shotgun (WGS) entry which is preliminary data.</text>
</comment>
<dbReference type="InterPro" id="IPR008949">
    <property type="entry name" value="Isoprenoid_synthase_dom_sf"/>
</dbReference>
<sequence>MRAPAFLATHATTVEQALCAMLDARASVVPERLLSAMRYSLMAGGKRVRPALLLESYLACGGKDHAAAMPAMLAIECIHTYSLIHDDLPCMDDDDLRRGKPTCHRRFDEATAVLAADALQALAFELLAEAELDPELRLELIRKLALAAGCQGMVGGQMMDMQAEHDSDIDMLMVERIHLHKTGALLCWCCEAGAMLAGAGTAELEASSRYGKAVGLLFQVADDILDATASSAALGKSAGKDAAQNKATYVSVLGLIEARALAAEMLELATSACSELGEGGNHLKTLAQYIMERGQ</sequence>
<keyword evidence="3 7" id="KW-0808">Transferase</keyword>
<dbReference type="AlphaFoldDB" id="Q0F187"/>
<dbReference type="GO" id="GO:0016114">
    <property type="term" value="P:terpenoid biosynthetic process"/>
    <property type="evidence" value="ECO:0007669"/>
    <property type="project" value="UniProtKB-ARBA"/>
</dbReference>
<dbReference type="GO" id="GO:0046872">
    <property type="term" value="F:metal ion binding"/>
    <property type="evidence" value="ECO:0007669"/>
    <property type="project" value="UniProtKB-KW"/>
</dbReference>
<evidence type="ECO:0000256" key="2">
    <source>
        <dbReference type="ARBA" id="ARBA00006706"/>
    </source>
</evidence>
<keyword evidence="5" id="KW-0460">Magnesium</keyword>
<gene>
    <name evidence="8" type="ORF">SPV1_11246</name>
</gene>
<dbReference type="InParanoid" id="Q0F187"/>
<keyword evidence="6" id="KW-0414">Isoprene biosynthesis</keyword>
<evidence type="ECO:0000256" key="7">
    <source>
        <dbReference type="RuleBase" id="RU004466"/>
    </source>
</evidence>
<dbReference type="SUPFAM" id="SSF48576">
    <property type="entry name" value="Terpenoid synthases"/>
    <property type="match status" value="1"/>
</dbReference>
<organism evidence="8 9">
    <name type="scientific">Mariprofundus ferrooxydans PV-1</name>
    <dbReference type="NCBI Taxonomy" id="314345"/>
    <lineage>
        <taxon>Bacteria</taxon>
        <taxon>Pseudomonadati</taxon>
        <taxon>Pseudomonadota</taxon>
        <taxon>Candidatius Mariprofundia</taxon>
        <taxon>Mariprofundales</taxon>
        <taxon>Mariprofundaceae</taxon>
        <taxon>Mariprofundus</taxon>
    </lineage>
</organism>
<dbReference type="Gene3D" id="1.10.600.10">
    <property type="entry name" value="Farnesyl Diphosphate Synthase"/>
    <property type="match status" value="1"/>
</dbReference>
<dbReference type="eggNOG" id="COG0142">
    <property type="taxonomic scope" value="Bacteria"/>
</dbReference>
<evidence type="ECO:0000256" key="4">
    <source>
        <dbReference type="ARBA" id="ARBA00022723"/>
    </source>
</evidence>
<dbReference type="Pfam" id="PF00348">
    <property type="entry name" value="polyprenyl_synt"/>
    <property type="match status" value="1"/>
</dbReference>
<comment type="cofactor">
    <cofactor evidence="1">
        <name>Mg(2+)</name>
        <dbReference type="ChEBI" id="CHEBI:18420"/>
    </cofactor>
</comment>
<dbReference type="SFLD" id="SFLDS00005">
    <property type="entry name" value="Isoprenoid_Synthase_Type_I"/>
    <property type="match status" value="1"/>
</dbReference>
<evidence type="ECO:0000256" key="6">
    <source>
        <dbReference type="ARBA" id="ARBA00023229"/>
    </source>
</evidence>
<dbReference type="SFLD" id="SFLDG01017">
    <property type="entry name" value="Polyprenyl_Transferase_Like"/>
    <property type="match status" value="1"/>
</dbReference>
<accession>Q0F187</accession>
<evidence type="ECO:0000256" key="3">
    <source>
        <dbReference type="ARBA" id="ARBA00022679"/>
    </source>
</evidence>
<evidence type="ECO:0000313" key="9">
    <source>
        <dbReference type="Proteomes" id="UP000005297"/>
    </source>
</evidence>
<dbReference type="NCBIfam" id="NF045485">
    <property type="entry name" value="FPPsyn"/>
    <property type="match status" value="1"/>
</dbReference>
<dbReference type="CDD" id="cd00685">
    <property type="entry name" value="Trans_IPPS_HT"/>
    <property type="match status" value="1"/>
</dbReference>
<dbReference type="PROSITE" id="PS00444">
    <property type="entry name" value="POLYPRENYL_SYNTHASE_2"/>
    <property type="match status" value="1"/>
</dbReference>
<dbReference type="FunCoup" id="Q0F187">
    <property type="interactions" value="375"/>
</dbReference>
<dbReference type="EMBL" id="AATS01000003">
    <property type="protein sequence ID" value="EAU55304.1"/>
    <property type="molecule type" value="Genomic_DNA"/>
</dbReference>
<dbReference type="PANTHER" id="PTHR43281">
    <property type="entry name" value="FARNESYL DIPHOSPHATE SYNTHASE"/>
    <property type="match status" value="1"/>
</dbReference>
<dbReference type="RefSeq" id="WP_009849767.1">
    <property type="nucleotide sequence ID" value="NZ_DS022294.1"/>
</dbReference>
<comment type="similarity">
    <text evidence="2 7">Belongs to the FPP/GGPP synthase family.</text>
</comment>
<keyword evidence="9" id="KW-1185">Reference proteome</keyword>
<dbReference type="InterPro" id="IPR053378">
    <property type="entry name" value="Prenyl_diphosphate_synthase"/>
</dbReference>
<dbReference type="Proteomes" id="UP000005297">
    <property type="component" value="Unassembled WGS sequence"/>
</dbReference>
<evidence type="ECO:0000313" key="8">
    <source>
        <dbReference type="EMBL" id="EAU55304.1"/>
    </source>
</evidence>
<dbReference type="OrthoDB" id="5291094at2"/>
<dbReference type="STRING" id="314344.AL013_09170"/>
<dbReference type="PANTHER" id="PTHR43281:SF1">
    <property type="entry name" value="FARNESYL DIPHOSPHATE SYNTHASE"/>
    <property type="match status" value="1"/>
</dbReference>
<dbReference type="InterPro" id="IPR000092">
    <property type="entry name" value="Polyprenyl_synt"/>
</dbReference>
<keyword evidence="4" id="KW-0479">Metal-binding</keyword>
<dbReference type="GO" id="GO:0005737">
    <property type="term" value="C:cytoplasm"/>
    <property type="evidence" value="ECO:0007669"/>
    <property type="project" value="UniProtKB-ARBA"/>
</dbReference>
<proteinExistence type="inferred from homology"/>
<dbReference type="HOGENOM" id="CLU_014015_0_1_0"/>
<dbReference type="InterPro" id="IPR033749">
    <property type="entry name" value="Polyprenyl_synt_CS"/>
</dbReference>
<dbReference type="GO" id="GO:0004659">
    <property type="term" value="F:prenyltransferase activity"/>
    <property type="evidence" value="ECO:0007669"/>
    <property type="project" value="InterPro"/>
</dbReference>
<evidence type="ECO:0000256" key="5">
    <source>
        <dbReference type="ARBA" id="ARBA00022842"/>
    </source>
</evidence>
<protein>
    <submittedName>
        <fullName evidence="8">Geranyltranstransferase</fullName>
    </submittedName>
</protein>
<dbReference type="FunFam" id="1.10.600.10:FF:000001">
    <property type="entry name" value="Geranylgeranyl diphosphate synthase"/>
    <property type="match status" value="1"/>
</dbReference>
<name>Q0F187_9PROT</name>
<reference evidence="8 9" key="1">
    <citation type="submission" date="2006-09" db="EMBL/GenBank/DDBJ databases">
        <authorList>
            <person name="Emerson D."/>
            <person name="Ferriera S."/>
            <person name="Johnson J."/>
            <person name="Kravitz S."/>
            <person name="Halpern A."/>
            <person name="Remington K."/>
            <person name="Beeson K."/>
            <person name="Tran B."/>
            <person name="Rogers Y.-H."/>
            <person name="Friedman R."/>
            <person name="Venter J.C."/>
        </authorList>
    </citation>
    <scope>NUCLEOTIDE SEQUENCE [LARGE SCALE GENOMIC DNA]</scope>
    <source>
        <strain evidence="8 9">PV-1</strain>
    </source>
</reference>
<dbReference type="PROSITE" id="PS00723">
    <property type="entry name" value="POLYPRENYL_SYNTHASE_1"/>
    <property type="match status" value="1"/>
</dbReference>